<proteinExistence type="predicted"/>
<feature type="compositionally biased region" description="Polar residues" evidence="1">
    <location>
        <begin position="12"/>
        <end position="33"/>
    </location>
</feature>
<evidence type="ECO:0000256" key="1">
    <source>
        <dbReference type="SAM" id="MobiDB-lite"/>
    </source>
</evidence>
<feature type="region of interest" description="Disordered" evidence="1">
    <location>
        <begin position="256"/>
        <end position="294"/>
    </location>
</feature>
<dbReference type="AlphaFoldDB" id="A0A3Q0IYF2"/>
<reference evidence="3" key="1">
    <citation type="submission" date="2025-08" db="UniProtKB">
        <authorList>
            <consortium name="RefSeq"/>
        </authorList>
    </citation>
    <scope>IDENTIFICATION</scope>
</reference>
<feature type="compositionally biased region" description="Low complexity" evidence="1">
    <location>
        <begin position="177"/>
        <end position="199"/>
    </location>
</feature>
<feature type="compositionally biased region" description="Low complexity" evidence="1">
    <location>
        <begin position="76"/>
        <end position="88"/>
    </location>
</feature>
<feature type="compositionally biased region" description="Polar residues" evidence="1">
    <location>
        <begin position="204"/>
        <end position="213"/>
    </location>
</feature>
<dbReference type="KEGG" id="dci:103509272"/>
<sequence length="1013" mass="107050">MEYFMTPADFHISSTTTPVSLNTSGETAATPSNATSEQPEPTPAPAANANANNTASSESATPSNATSEQPEPTPAPAANANANNTGGARYQISPNNLDILMEMGPTITIDSVEATILPRANIATGAFPWGTPPHPEFIQNLVQAVSERMGETGEANIHIAFPGGSFSPNLVPPPAPQANTAPSSAAATTTATATSPSGARGADATQNSQARGNTQTHPTTSTQTRSTSRPQIHLARTIQNHLRTFDPFLPCNSHHIRNRRTGVTRSGGNSNTTTTPSNLWQSNNNNNNNTGATNVRSTPTGVTAEFNVPASSAPFRNIVESILAHSLENMTQPGTGPNIVALGPGGPFGPGATANISFEIGRLTPLTLNAAGVTSLGGNNAAQSTGTGSTGRPNAESPQSPPISEQGTTQDPFLLNLLSDLDLDSNEELNFSISIAVDNFLLVDSRRGNPTRDTSTTRQGTTGAATSGGAGGFLANLFGQLGNLLPHGGNSDLLSGMRNAGGTATTAPAPGGPPPNEAQGGGAANRPWVEISSMGGGVGGIRAPPEIMSFLQTMTAQHPHLAPPTGVNTAPPAPPAPFSLPLSILIPHIFSEHNENLRAHMSSSLAEFLGLSIIDTRSTMLRDLVFLMLSTIQLNDILQDRTTPAPTSRNSRHLLVSFLARYFPLGVSPDSISTQLQNLHDQMSAYVNSLPSALLHPVEEEIDLLASIGRLNNQRLTPLIHSMNNIIEGDNSAWAGFVENIVKYIQTLLSLLVFGTYPVSTLIRTVVQREVQECQPSGTRSSDPSPTVSTSQPHRLSLILQHIPQLIQHVNQDSAQLSRILVYRTPYDVPPRPPRVGVTPQVPSNPGPRGGEPMDIEPAADVVPAPVNTRPDDPLPDNIIIGSESWHNSIPSDWVPIITRDNQRQRRESNQAPFSDAYLAGMPTKRRKIVTSSKPSTNLSKVISDTMTTALGAAGVSTSSDAIATSAAADPAMRVAYREQVRAQVRESLQSCPDYTSERYPNATKFFDAKKKQ</sequence>
<feature type="region of interest" description="Disordered" evidence="1">
    <location>
        <begin position="445"/>
        <end position="467"/>
    </location>
</feature>
<feature type="region of interest" description="Disordered" evidence="1">
    <location>
        <begin position="168"/>
        <end position="231"/>
    </location>
</feature>
<feature type="compositionally biased region" description="Low complexity" evidence="1">
    <location>
        <begin position="454"/>
        <end position="465"/>
    </location>
</feature>
<feature type="compositionally biased region" description="Low complexity" evidence="1">
    <location>
        <begin position="500"/>
        <end position="509"/>
    </location>
</feature>
<feature type="region of interest" description="Disordered" evidence="1">
    <location>
        <begin position="1"/>
        <end position="89"/>
    </location>
</feature>
<feature type="region of interest" description="Disordered" evidence="1">
    <location>
        <begin position="494"/>
        <end position="526"/>
    </location>
</feature>
<feature type="region of interest" description="Disordered" evidence="1">
    <location>
        <begin position="774"/>
        <end position="793"/>
    </location>
</feature>
<dbReference type="PaxDb" id="121845-A0A3Q0IYF2"/>
<feature type="compositionally biased region" description="Low complexity" evidence="1">
    <location>
        <begin position="214"/>
        <end position="231"/>
    </location>
</feature>
<dbReference type="GeneID" id="103509272"/>
<feature type="compositionally biased region" description="Low complexity" evidence="1">
    <location>
        <begin position="34"/>
        <end position="68"/>
    </location>
</feature>
<dbReference type="STRING" id="121845.A0A3Q0IYF2"/>
<dbReference type="RefSeq" id="XP_026679455.1">
    <property type="nucleotide sequence ID" value="XM_026823654.1"/>
</dbReference>
<feature type="region of interest" description="Disordered" evidence="1">
    <location>
        <begin position="832"/>
        <end position="858"/>
    </location>
</feature>
<accession>A0A3Q0IYF2</accession>
<dbReference type="Proteomes" id="UP000079169">
    <property type="component" value="Unplaced"/>
</dbReference>
<evidence type="ECO:0000313" key="2">
    <source>
        <dbReference type="Proteomes" id="UP000079169"/>
    </source>
</evidence>
<feature type="region of interest" description="Disordered" evidence="1">
    <location>
        <begin position="379"/>
        <end position="409"/>
    </location>
</feature>
<protein>
    <submittedName>
        <fullName evidence="3">Large proline-rich protein BAG6</fullName>
    </submittedName>
</protein>
<organism evidence="2 3">
    <name type="scientific">Diaphorina citri</name>
    <name type="common">Asian citrus psyllid</name>
    <dbReference type="NCBI Taxonomy" id="121845"/>
    <lineage>
        <taxon>Eukaryota</taxon>
        <taxon>Metazoa</taxon>
        <taxon>Ecdysozoa</taxon>
        <taxon>Arthropoda</taxon>
        <taxon>Hexapoda</taxon>
        <taxon>Insecta</taxon>
        <taxon>Pterygota</taxon>
        <taxon>Neoptera</taxon>
        <taxon>Paraneoptera</taxon>
        <taxon>Hemiptera</taxon>
        <taxon>Sternorrhyncha</taxon>
        <taxon>Psylloidea</taxon>
        <taxon>Psyllidae</taxon>
        <taxon>Diaphorininae</taxon>
        <taxon>Diaphorina</taxon>
    </lineage>
</organism>
<keyword evidence="2" id="KW-1185">Reference proteome</keyword>
<name>A0A3Q0IYF2_DIACI</name>
<evidence type="ECO:0000313" key="3">
    <source>
        <dbReference type="RefSeq" id="XP_026679455.1"/>
    </source>
</evidence>
<gene>
    <name evidence="3" type="primary">LOC103509272</name>
</gene>
<feature type="compositionally biased region" description="Low complexity" evidence="1">
    <location>
        <begin position="263"/>
        <end position="289"/>
    </location>
</feature>